<dbReference type="OrthoDB" id="7617128at2759"/>
<gene>
    <name evidence="1" type="ORF">RF55_24162</name>
</gene>
<dbReference type="EMBL" id="LBMM01028313">
    <property type="protein sequence ID" value="KMQ82107.1"/>
    <property type="molecule type" value="Genomic_DNA"/>
</dbReference>
<dbReference type="PANTHER" id="PTHR33327">
    <property type="entry name" value="ENDONUCLEASE"/>
    <property type="match status" value="1"/>
</dbReference>
<dbReference type="STRING" id="67767.A0A0J7JVE5"/>
<keyword evidence="2" id="KW-1185">Reference proteome</keyword>
<dbReference type="PANTHER" id="PTHR33327:SF3">
    <property type="entry name" value="RNA-DIRECTED DNA POLYMERASE"/>
    <property type="match status" value="1"/>
</dbReference>
<dbReference type="Proteomes" id="UP000036403">
    <property type="component" value="Unassembled WGS sequence"/>
</dbReference>
<name>A0A0J7JVE5_LASNI</name>
<accession>A0A0J7JVE5</accession>
<dbReference type="PaxDb" id="67767-A0A0J7JVE5"/>
<evidence type="ECO:0000313" key="2">
    <source>
        <dbReference type="Proteomes" id="UP000036403"/>
    </source>
</evidence>
<organism evidence="1 2">
    <name type="scientific">Lasius niger</name>
    <name type="common">Black garden ant</name>
    <dbReference type="NCBI Taxonomy" id="67767"/>
    <lineage>
        <taxon>Eukaryota</taxon>
        <taxon>Metazoa</taxon>
        <taxon>Ecdysozoa</taxon>
        <taxon>Arthropoda</taxon>
        <taxon>Hexapoda</taxon>
        <taxon>Insecta</taxon>
        <taxon>Pterygota</taxon>
        <taxon>Neoptera</taxon>
        <taxon>Endopterygota</taxon>
        <taxon>Hymenoptera</taxon>
        <taxon>Apocrita</taxon>
        <taxon>Aculeata</taxon>
        <taxon>Formicoidea</taxon>
        <taxon>Formicidae</taxon>
        <taxon>Formicinae</taxon>
        <taxon>Lasius</taxon>
        <taxon>Lasius</taxon>
    </lineage>
</organism>
<dbReference type="AlphaFoldDB" id="A0A0J7JVE5"/>
<proteinExistence type="predicted"/>
<evidence type="ECO:0000313" key="1">
    <source>
        <dbReference type="EMBL" id="KMQ82107.1"/>
    </source>
</evidence>
<reference evidence="1 2" key="1">
    <citation type="submission" date="2015-04" db="EMBL/GenBank/DDBJ databases">
        <title>Lasius niger genome sequencing.</title>
        <authorList>
            <person name="Konorov E.A."/>
            <person name="Nikitin M.A."/>
            <person name="Kirill M.V."/>
            <person name="Chang P."/>
        </authorList>
    </citation>
    <scope>NUCLEOTIDE SEQUENCE [LARGE SCALE GENOMIC DNA]</scope>
    <source>
        <tissue evidence="1">Whole</tissue>
    </source>
</reference>
<protein>
    <submittedName>
        <fullName evidence="1">Retrovirus-like pol polyprotein</fullName>
    </submittedName>
</protein>
<sequence>MQLGDRKPSRLLLEMRSKASSQIGDDILKSLFLQRLPTTVQQILAISDDLDKLAKMADGIMSASDIVWKQALVPTPSPKHQGEDSDAGLPAENQLIMAIVGTIGGLKSWLQSVPSHAVSRETKGAVTWFFG</sequence>
<comment type="caution">
    <text evidence="1">The sequence shown here is derived from an EMBL/GenBank/DDBJ whole genome shotgun (WGS) entry which is preliminary data.</text>
</comment>